<dbReference type="eggNOG" id="COG0454">
    <property type="taxonomic scope" value="Bacteria"/>
</dbReference>
<proteinExistence type="predicted"/>
<dbReference type="STRING" id="87626.PTD2_21372"/>
<dbReference type="Pfam" id="PF13673">
    <property type="entry name" value="Acetyltransf_10"/>
    <property type="match status" value="1"/>
</dbReference>
<keyword evidence="2" id="KW-0808">Transferase</keyword>
<dbReference type="RefSeq" id="WP_009840236.1">
    <property type="nucleotide sequence ID" value="NZ_CH959301.1"/>
</dbReference>
<name>A4CAK0_9GAMM</name>
<reference evidence="2 3" key="1">
    <citation type="submission" date="2006-02" db="EMBL/GenBank/DDBJ databases">
        <authorList>
            <person name="Moran M.A."/>
            <person name="Kjelleberg S."/>
            <person name="Egan S."/>
            <person name="Saunders N."/>
            <person name="Thomas T."/>
            <person name="Ferriera S."/>
            <person name="Johnson J."/>
            <person name="Kravitz S."/>
            <person name="Halpern A."/>
            <person name="Remington K."/>
            <person name="Beeson K."/>
            <person name="Tran B."/>
            <person name="Rogers Y.-H."/>
            <person name="Friedman R."/>
            <person name="Venter J.C."/>
        </authorList>
    </citation>
    <scope>NUCLEOTIDE SEQUENCE [LARGE SCALE GENOMIC DNA]</scope>
    <source>
        <strain evidence="2 3">D2</strain>
    </source>
</reference>
<dbReference type="HOGENOM" id="CLU_086503_7_1_6"/>
<dbReference type="EMBL" id="AAOH01000004">
    <property type="protein sequence ID" value="EAR28408.1"/>
    <property type="molecule type" value="Genomic_DNA"/>
</dbReference>
<accession>A4CAK0</accession>
<feature type="domain" description="N-acetyltransferase" evidence="1">
    <location>
        <begin position="5"/>
        <end position="139"/>
    </location>
</feature>
<gene>
    <name evidence="2" type="ORF">PTD2_21372</name>
</gene>
<dbReference type="GO" id="GO:0016747">
    <property type="term" value="F:acyltransferase activity, transferring groups other than amino-acyl groups"/>
    <property type="evidence" value="ECO:0007669"/>
    <property type="project" value="InterPro"/>
</dbReference>
<comment type="caution">
    <text evidence="2">The sequence shown here is derived from an EMBL/GenBank/DDBJ whole genome shotgun (WGS) entry which is preliminary data.</text>
</comment>
<dbReference type="InterPro" id="IPR016181">
    <property type="entry name" value="Acyl_CoA_acyltransferase"/>
</dbReference>
<dbReference type="SUPFAM" id="SSF55729">
    <property type="entry name" value="Acyl-CoA N-acyltransferases (Nat)"/>
    <property type="match status" value="1"/>
</dbReference>
<dbReference type="CDD" id="cd04301">
    <property type="entry name" value="NAT_SF"/>
    <property type="match status" value="1"/>
</dbReference>
<sequence length="139" mass="15284">MRKHNYTVELTQPTAAEFVHLRQEVGWGELPLDLAQAALEQSLFHVAIRMQGELIAMARVIGDGALFFYIQDVIVAPSYQKQGLGAVLMEQIQGYLATAASKGATVGLLSAKGKEPFYQRYGYLLRPSEQFGAGMCAFI</sequence>
<dbReference type="AlphaFoldDB" id="A4CAK0"/>
<dbReference type="OrthoDB" id="9775804at2"/>
<evidence type="ECO:0000313" key="3">
    <source>
        <dbReference type="Proteomes" id="UP000006201"/>
    </source>
</evidence>
<protein>
    <submittedName>
        <fullName evidence="2">Acetyltransferase, GNAT family protein</fullName>
    </submittedName>
</protein>
<dbReference type="PANTHER" id="PTHR43233">
    <property type="entry name" value="FAMILY N-ACETYLTRANSFERASE, PUTATIVE (AFU_ORTHOLOGUE AFUA_6G03350)-RELATED"/>
    <property type="match status" value="1"/>
</dbReference>
<dbReference type="InterPro" id="IPR000182">
    <property type="entry name" value="GNAT_dom"/>
</dbReference>
<dbReference type="Gene3D" id="3.40.630.30">
    <property type="match status" value="1"/>
</dbReference>
<keyword evidence="3" id="KW-1185">Reference proteome</keyword>
<dbReference type="InterPro" id="IPR053144">
    <property type="entry name" value="Acetyltransferase_Butenolide"/>
</dbReference>
<evidence type="ECO:0000259" key="1">
    <source>
        <dbReference type="PROSITE" id="PS51186"/>
    </source>
</evidence>
<evidence type="ECO:0000313" key="2">
    <source>
        <dbReference type="EMBL" id="EAR28408.1"/>
    </source>
</evidence>
<dbReference type="PROSITE" id="PS51186">
    <property type="entry name" value="GNAT"/>
    <property type="match status" value="1"/>
</dbReference>
<organism evidence="2 3">
    <name type="scientific">Pseudoalteromonas tunicata D2</name>
    <dbReference type="NCBI Taxonomy" id="87626"/>
    <lineage>
        <taxon>Bacteria</taxon>
        <taxon>Pseudomonadati</taxon>
        <taxon>Pseudomonadota</taxon>
        <taxon>Gammaproteobacteria</taxon>
        <taxon>Alteromonadales</taxon>
        <taxon>Pseudoalteromonadaceae</taxon>
        <taxon>Pseudoalteromonas</taxon>
    </lineage>
</organism>
<dbReference type="Proteomes" id="UP000006201">
    <property type="component" value="Unassembled WGS sequence"/>
</dbReference>
<dbReference type="PANTHER" id="PTHR43233:SF1">
    <property type="entry name" value="FAMILY N-ACETYLTRANSFERASE, PUTATIVE (AFU_ORTHOLOGUE AFUA_6G03350)-RELATED"/>
    <property type="match status" value="1"/>
</dbReference>